<dbReference type="SMART" id="SM00822">
    <property type="entry name" value="PKS_KR"/>
    <property type="match status" value="1"/>
</dbReference>
<dbReference type="Proteomes" id="UP000287865">
    <property type="component" value="Unassembled WGS sequence"/>
</dbReference>
<sequence>MNKHHYKKLDQQVIVITGATSGIGLCTAQKAVAQGAKVVLVARNEDALKRICEELNEQGDHAIYVVADVGVEDDMKRVAKQAVDAFGRFDTWVNNAGVVVYSELEDLPSEDHERIFQTNYWGVVYGSQQAQQHFREHQDGGVIINVASINAQMPVPIIGAYSASKAAVKAYSDVLRMELSHAKAPVAVTVIMPSGIATPISEHARSHTGEEGKVMPPLYDTELVADAILTAAQKKVRDVTIGESGKANVMAWAAFPSAWSKFIGWVLPNAQQTGEKVSDGDNLFSPGEDGDVYLDGKRHGMRHSPYTKARLHPMLTLGLVAAGAAAVTACVVHKRHPQRAKKLWNKHFK</sequence>
<feature type="domain" description="Ketoreductase" evidence="5">
    <location>
        <begin position="12"/>
        <end position="194"/>
    </location>
</feature>
<evidence type="ECO:0000259" key="5">
    <source>
        <dbReference type="SMART" id="SM00822"/>
    </source>
</evidence>
<dbReference type="InterPro" id="IPR020904">
    <property type="entry name" value="Sc_DH/Rdtase_CS"/>
</dbReference>
<comment type="similarity">
    <text evidence="1 3">Belongs to the short-chain dehydrogenases/reductases (SDR) family.</text>
</comment>
<dbReference type="SUPFAM" id="SSF51735">
    <property type="entry name" value="NAD(P)-binding Rossmann-fold domains"/>
    <property type="match status" value="1"/>
</dbReference>
<keyword evidence="4" id="KW-0812">Transmembrane</keyword>
<accession>A0A327WYM1</accession>
<organism evidence="6 8">
    <name type="scientific">Aliidiomarina maris</name>
    <dbReference type="NCBI Taxonomy" id="531312"/>
    <lineage>
        <taxon>Bacteria</taxon>
        <taxon>Pseudomonadati</taxon>
        <taxon>Pseudomonadota</taxon>
        <taxon>Gammaproteobacteria</taxon>
        <taxon>Alteromonadales</taxon>
        <taxon>Idiomarinaceae</taxon>
        <taxon>Aliidiomarina</taxon>
    </lineage>
</organism>
<evidence type="ECO:0000313" key="7">
    <source>
        <dbReference type="EMBL" id="RUO24559.1"/>
    </source>
</evidence>
<protein>
    <submittedName>
        <fullName evidence="7">Short-chain dehydrogenase</fullName>
    </submittedName>
    <submittedName>
        <fullName evidence="6">Short-subunit dehydrogenase</fullName>
    </submittedName>
</protein>
<evidence type="ECO:0000313" key="6">
    <source>
        <dbReference type="EMBL" id="RAJ96948.1"/>
    </source>
</evidence>
<evidence type="ECO:0000256" key="1">
    <source>
        <dbReference type="ARBA" id="ARBA00006484"/>
    </source>
</evidence>
<evidence type="ECO:0000256" key="2">
    <source>
        <dbReference type="ARBA" id="ARBA00023002"/>
    </source>
</evidence>
<dbReference type="InterPro" id="IPR002347">
    <property type="entry name" value="SDR_fam"/>
</dbReference>
<dbReference type="AlphaFoldDB" id="A0A327WYM1"/>
<dbReference type="EMBL" id="QLMD01000006">
    <property type="protein sequence ID" value="RAJ96948.1"/>
    <property type="molecule type" value="Genomic_DNA"/>
</dbReference>
<comment type="caution">
    <text evidence="6">The sequence shown here is derived from an EMBL/GenBank/DDBJ whole genome shotgun (WGS) entry which is preliminary data.</text>
</comment>
<dbReference type="InterPro" id="IPR057326">
    <property type="entry name" value="KR_dom"/>
</dbReference>
<dbReference type="PANTHER" id="PTHR44196">
    <property type="entry name" value="DEHYDROGENASE/REDUCTASE SDR FAMILY MEMBER 7B"/>
    <property type="match status" value="1"/>
</dbReference>
<name>A0A327WYM1_9GAMM</name>
<dbReference type="PROSITE" id="PS00061">
    <property type="entry name" value="ADH_SHORT"/>
    <property type="match status" value="1"/>
</dbReference>
<keyword evidence="4" id="KW-0472">Membrane</keyword>
<dbReference type="RefSeq" id="WP_111569323.1">
    <property type="nucleotide sequence ID" value="NZ_PIPK01000006.1"/>
</dbReference>
<evidence type="ECO:0000313" key="9">
    <source>
        <dbReference type="Proteomes" id="UP000287865"/>
    </source>
</evidence>
<dbReference type="NCBIfam" id="NF005495">
    <property type="entry name" value="PRK07109.1"/>
    <property type="match status" value="1"/>
</dbReference>
<dbReference type="Pfam" id="PF00106">
    <property type="entry name" value="adh_short"/>
    <property type="match status" value="1"/>
</dbReference>
<reference evidence="7 9" key="1">
    <citation type="journal article" date="2018" name="Front. Microbiol.">
        <title>Genome-Based Analysis Reveals the Taxonomy and Diversity of the Family Idiomarinaceae.</title>
        <authorList>
            <person name="Liu Y."/>
            <person name="Lai Q."/>
            <person name="Shao Z."/>
        </authorList>
    </citation>
    <scope>NUCLEOTIDE SEQUENCE [LARGE SCALE GENOMIC DNA]</scope>
    <source>
        <strain evidence="7 9">CF12-14</strain>
    </source>
</reference>
<keyword evidence="2" id="KW-0560">Oxidoreductase</keyword>
<gene>
    <name evidence="6" type="ORF">B0I24_10611</name>
    <name evidence="7" type="ORF">CWE07_07755</name>
</gene>
<reference evidence="6 8" key="2">
    <citation type="submission" date="2018-06" db="EMBL/GenBank/DDBJ databases">
        <title>Genomic Encyclopedia of Type Strains, Phase III (KMG-III): the genomes of soil and plant-associated and newly described type strains.</title>
        <authorList>
            <person name="Whitman W."/>
        </authorList>
    </citation>
    <scope>NUCLEOTIDE SEQUENCE [LARGE SCALE GENOMIC DNA]</scope>
    <source>
        <strain evidence="6 8">CGMCC 1.15366</strain>
    </source>
</reference>
<evidence type="ECO:0000256" key="4">
    <source>
        <dbReference type="SAM" id="Phobius"/>
    </source>
</evidence>
<dbReference type="InterPro" id="IPR036291">
    <property type="entry name" value="NAD(P)-bd_dom_sf"/>
</dbReference>
<dbReference type="GO" id="GO:0016020">
    <property type="term" value="C:membrane"/>
    <property type="evidence" value="ECO:0007669"/>
    <property type="project" value="TreeGrafter"/>
</dbReference>
<dbReference type="Proteomes" id="UP000249203">
    <property type="component" value="Unassembled WGS sequence"/>
</dbReference>
<proteinExistence type="inferred from homology"/>
<keyword evidence="4" id="KW-1133">Transmembrane helix</keyword>
<evidence type="ECO:0000313" key="8">
    <source>
        <dbReference type="Proteomes" id="UP000249203"/>
    </source>
</evidence>
<feature type="transmembrane region" description="Helical" evidence="4">
    <location>
        <begin position="311"/>
        <end position="332"/>
    </location>
</feature>
<dbReference type="GO" id="GO:0016491">
    <property type="term" value="F:oxidoreductase activity"/>
    <property type="evidence" value="ECO:0007669"/>
    <property type="project" value="UniProtKB-KW"/>
</dbReference>
<keyword evidence="9" id="KW-1185">Reference proteome</keyword>
<dbReference type="PRINTS" id="PR00081">
    <property type="entry name" value="GDHRDH"/>
</dbReference>
<dbReference type="PANTHER" id="PTHR44196:SF1">
    <property type="entry name" value="DEHYDROGENASE_REDUCTASE SDR FAMILY MEMBER 7B"/>
    <property type="match status" value="1"/>
</dbReference>
<dbReference type="EMBL" id="PIPK01000006">
    <property type="protein sequence ID" value="RUO24559.1"/>
    <property type="molecule type" value="Genomic_DNA"/>
</dbReference>
<dbReference type="Gene3D" id="3.40.50.720">
    <property type="entry name" value="NAD(P)-binding Rossmann-like Domain"/>
    <property type="match status" value="1"/>
</dbReference>
<dbReference type="OrthoDB" id="9803333at2"/>
<evidence type="ECO:0000256" key="3">
    <source>
        <dbReference type="RuleBase" id="RU000363"/>
    </source>
</evidence>
<dbReference type="PRINTS" id="PR00080">
    <property type="entry name" value="SDRFAMILY"/>
</dbReference>